<dbReference type="Pfam" id="PF13701">
    <property type="entry name" value="DDE_Tnp_1_4"/>
    <property type="match status" value="1"/>
</dbReference>
<proteinExistence type="predicted"/>
<keyword evidence="3" id="KW-1185">Reference proteome</keyword>
<dbReference type="InterPro" id="IPR047960">
    <property type="entry name" value="Transpos_IS1380"/>
</dbReference>
<comment type="caution">
    <text evidence="2">The sequence shown here is derived from an EMBL/GenBank/DDBJ whole genome shotgun (WGS) entry which is preliminary data.</text>
</comment>
<feature type="domain" description="Transposase DDE" evidence="1">
    <location>
        <begin position="12"/>
        <end position="457"/>
    </location>
</feature>
<evidence type="ECO:0000313" key="2">
    <source>
        <dbReference type="EMBL" id="MFC4011602.1"/>
    </source>
</evidence>
<sequence length="468" mass="50454">MRFFHAAAKTDATFDDEHVIAYGGLAPAMRLAERHGLNALVNEHVALTTADGVNAPAKVASIVAGMLCGADSIDDLDVLRHGGMDKLFDGIRAPSTLGSFLRAFTWGNVRQLDKTARQLLISLARNTPLLPGADVLAFLDLDSMQRRTYGHAKQGSGFGHTKIQGKSVLVRGLNVLAATLSTPLAAPVVCATRLRGGSANSARGAASLLRESIPVARDSGATGTLLMRGDSAFYAAEVVAACREHDTRFSITAKLDPKVKATIAAIPDNAWTPIKYPRAIFDDQAGGWVSDAEVAETTYTAFTSKTGKAATARLIVRRVRRLDEQAADGQDELFAAWRYYPIFTDSPYSLLQAEEQHRDHAVQEQVNADLIDGPLAHLPSGKFAANAAWLTLAAITHNLLRALGCLAGAQHGRARGASLRRRIIGVPARIARHGRGHVVFHLPRHWPWRQAWTNAFHATHRPPPARAA</sequence>
<dbReference type="Proteomes" id="UP001595851">
    <property type="component" value="Unassembled WGS sequence"/>
</dbReference>
<dbReference type="NCBIfam" id="NF033539">
    <property type="entry name" value="transpos_IS1380"/>
    <property type="match status" value="1"/>
</dbReference>
<organism evidence="2 3">
    <name type="scientific">Nonomuraea purpurea</name>
    <dbReference type="NCBI Taxonomy" id="1849276"/>
    <lineage>
        <taxon>Bacteria</taxon>
        <taxon>Bacillati</taxon>
        <taxon>Actinomycetota</taxon>
        <taxon>Actinomycetes</taxon>
        <taxon>Streptosporangiales</taxon>
        <taxon>Streptosporangiaceae</taxon>
        <taxon>Nonomuraea</taxon>
    </lineage>
</organism>
<accession>A0ABV8GFZ4</accession>
<evidence type="ECO:0000259" key="1">
    <source>
        <dbReference type="Pfam" id="PF13701"/>
    </source>
</evidence>
<dbReference type="EMBL" id="JBHSBI010000016">
    <property type="protein sequence ID" value="MFC4011602.1"/>
    <property type="molecule type" value="Genomic_DNA"/>
</dbReference>
<reference evidence="3" key="1">
    <citation type="journal article" date="2019" name="Int. J. Syst. Evol. Microbiol.">
        <title>The Global Catalogue of Microorganisms (GCM) 10K type strain sequencing project: providing services to taxonomists for standard genome sequencing and annotation.</title>
        <authorList>
            <consortium name="The Broad Institute Genomics Platform"/>
            <consortium name="The Broad Institute Genome Sequencing Center for Infectious Disease"/>
            <person name="Wu L."/>
            <person name="Ma J."/>
        </authorList>
    </citation>
    <scope>NUCLEOTIDE SEQUENCE [LARGE SCALE GENOMIC DNA]</scope>
    <source>
        <strain evidence="3">TBRC 1276</strain>
    </source>
</reference>
<dbReference type="InterPro" id="IPR025668">
    <property type="entry name" value="Tnp_DDE_dom"/>
</dbReference>
<gene>
    <name evidence="2" type="ORF">ACFOY2_30530</name>
</gene>
<evidence type="ECO:0000313" key="3">
    <source>
        <dbReference type="Proteomes" id="UP001595851"/>
    </source>
</evidence>
<protein>
    <submittedName>
        <fullName evidence="2">IS1380 family transposase</fullName>
    </submittedName>
</protein>
<dbReference type="RefSeq" id="WP_379531542.1">
    <property type="nucleotide sequence ID" value="NZ_JBHSBI010000016.1"/>
</dbReference>
<name>A0ABV8GFZ4_9ACTN</name>